<evidence type="ECO:0000313" key="1">
    <source>
        <dbReference type="EMBL" id="SVD33953.1"/>
    </source>
</evidence>
<dbReference type="InterPro" id="IPR013320">
    <property type="entry name" value="ConA-like_dom_sf"/>
</dbReference>
<dbReference type="AlphaFoldDB" id="A0A382UI44"/>
<name>A0A382UI44_9ZZZZ</name>
<feature type="non-terminal residue" evidence="1">
    <location>
        <position position="293"/>
    </location>
</feature>
<dbReference type="Gene3D" id="2.60.120.200">
    <property type="match status" value="2"/>
</dbReference>
<dbReference type="SUPFAM" id="SSF49899">
    <property type="entry name" value="Concanavalin A-like lectins/glucanases"/>
    <property type="match status" value="1"/>
</dbReference>
<proteinExistence type="predicted"/>
<protein>
    <recommendedName>
        <fullName evidence="2">LamG-like jellyroll fold domain-containing protein</fullName>
    </recommendedName>
</protein>
<evidence type="ECO:0008006" key="2">
    <source>
        <dbReference type="Google" id="ProtNLM"/>
    </source>
</evidence>
<dbReference type="EMBL" id="UINC01144440">
    <property type="protein sequence ID" value="SVD33953.1"/>
    <property type="molecule type" value="Genomic_DNA"/>
</dbReference>
<sequence length="293" mass="32363">EEVMAQSFDEKGSEAGGYALKYNFEDDGYYVTLDNVYNGVKTISFWLQVDNVGALRTDYIFDFDGDKYIKIFNSTLSSNVTDPTYYINAESGVTTIGSINTWYHVVITTNSGIDVSALKIGKLDGNDNGLSGIIDEVQFWSTVKDPKQIKNGVTNPYNTTELKLYLRMNNGVGSIVFDHSSNSKHCAITDPDIDMWVDQSSSWSTTLGTEGEDSWSKYDDVDDFNGVSELPDDIYTGITKTITVVYVDIDEDTWAVTSPSGSPPTDYKEITVRVDIPGGDSYAQLKAIKSAKT</sequence>
<organism evidence="1">
    <name type="scientific">marine metagenome</name>
    <dbReference type="NCBI Taxonomy" id="408172"/>
    <lineage>
        <taxon>unclassified sequences</taxon>
        <taxon>metagenomes</taxon>
        <taxon>ecological metagenomes</taxon>
    </lineage>
</organism>
<feature type="non-terminal residue" evidence="1">
    <location>
        <position position="1"/>
    </location>
</feature>
<reference evidence="1" key="1">
    <citation type="submission" date="2018-05" db="EMBL/GenBank/DDBJ databases">
        <authorList>
            <person name="Lanie J.A."/>
            <person name="Ng W.-L."/>
            <person name="Kazmierczak K.M."/>
            <person name="Andrzejewski T.M."/>
            <person name="Davidsen T.M."/>
            <person name="Wayne K.J."/>
            <person name="Tettelin H."/>
            <person name="Glass J.I."/>
            <person name="Rusch D."/>
            <person name="Podicherti R."/>
            <person name="Tsui H.-C.T."/>
            <person name="Winkler M.E."/>
        </authorList>
    </citation>
    <scope>NUCLEOTIDE SEQUENCE</scope>
</reference>
<gene>
    <name evidence="1" type="ORF">METZ01_LOCUS386807</name>
</gene>
<accession>A0A382UI44</accession>